<dbReference type="InterPro" id="IPR050173">
    <property type="entry name" value="ABC_transporter_C-like"/>
</dbReference>
<feature type="transmembrane region" description="Helical" evidence="10">
    <location>
        <begin position="98"/>
        <end position="120"/>
    </location>
</feature>
<dbReference type="CDD" id="cd03250">
    <property type="entry name" value="ABCC_MRP_domain1"/>
    <property type="match status" value="1"/>
</dbReference>
<dbReference type="GO" id="GO:0005524">
    <property type="term" value="F:ATP binding"/>
    <property type="evidence" value="ECO:0007669"/>
    <property type="project" value="UniProtKB-KW"/>
</dbReference>
<evidence type="ECO:0000256" key="5">
    <source>
        <dbReference type="ARBA" id="ARBA00022737"/>
    </source>
</evidence>
<keyword evidence="4 10" id="KW-0812">Transmembrane</keyword>
<name>A0A8K1FQ68_PYTOL</name>
<dbReference type="Gene3D" id="3.40.50.300">
    <property type="entry name" value="P-loop containing nucleotide triphosphate hydrolases"/>
    <property type="match status" value="2"/>
</dbReference>
<feature type="transmembrane region" description="Helical" evidence="10">
    <location>
        <begin position="140"/>
        <end position="161"/>
    </location>
</feature>
<evidence type="ECO:0000256" key="2">
    <source>
        <dbReference type="ARBA" id="ARBA00009726"/>
    </source>
</evidence>
<feature type="transmembrane region" description="Helical" evidence="10">
    <location>
        <begin position="845"/>
        <end position="862"/>
    </location>
</feature>
<dbReference type="InterPro" id="IPR027417">
    <property type="entry name" value="P-loop_NTPase"/>
</dbReference>
<dbReference type="InterPro" id="IPR011527">
    <property type="entry name" value="ABC1_TM_dom"/>
</dbReference>
<sequence length="1265" mass="140310">MSRKPLQKDILRRNYATFASEEALQAPPTKSYASSSWLSRLVFGYADAVLAVGNERQLNTDDLWDLDGENRTEVAFEAYKRAYHQCDLSIVKALWVMYGWSFALCGFGSLIVASCSIFAPVVLQHVIDAFNAMTIDLHDLLLWVGAFFVSRLLTAFMETHVSFQLEMVMLRLTVCLKSMLFEKAMRRSIQGKNGENVVDISNLFTSDMEHILSAGYQLNSVWIMPIQITVILYMLYQVLGLAAFAGVGVIVLTTVLNTVVANRFMTAFGAIMERKDARMKVIKEAFGAIQIVKLNAWEEQFFQRIQALRQKEMDAIAKYMYTIALTVLLYWGAPVMVSTTSFVTYAIVLGKELTATKVFTAMALFNALRNPISFFPDALQSVLQARISLSRINQYLATEEVKHETISRDATKYAEDVMIAVENASFSWKSCVESDPAVTSFAICDVNFQIHRGDFAVVHGPVGAGKSTLIAAILGELPRVGREVFVRTDKIAYYSQQPWVQNLSIRDNILFGLPFDAKKYARVVDACGLVKDLEQFPAGDITEVGQKGVNLSGGQKARVSLARACYSDADIYILDSPLAAVDAIVQSEIFNKCLCGILRKKTVVLVTHLEDIINSEAANVKVSISSQGVVSATRHAHKPRCPKQVPQTDGVALPSGVVNQETMQNEPASGTLVEEEVRVDGHVSYQIFKTYYDALGGFKVAVLFSAVLILWRSCQVGGDIWLSHWTAGKPDSLNKYRSVEYNLTVYGLLGLGACVFLYTRSLVLTFTGLRAARKLFDGMTKSLLHAPLRFYDSNPIGRVLNRYSEDVSNVDFRLPFSFFGIFGAAATNISQLLAAVYVIKYVGLLILPLVYIYVRVGAFYLSSSREISRLLKVSTSPILSHIAQSEEGVVVLRAFGPSYVSYAVAENSRRIDANNRVWYAQTVVNQWFALRVNMIGFAVVVLVVSTLVVLREFLSPGLVGLAFMYSVNVEWGLSMLIRSWSSLELTMVSPERIAQYVAIAPEGQLTREGAISTKWPQAGSISFEKVVFAYKPGGESVLKGLSFDIKPNENIGIVGRTGAGKSSLTMALFRINELESGRILIDGQDISTINLQTLRSRMSIIPQVPVLFKGPLRAFMDPFGEYDDADIWQAFDKIGLKDMISALDGKLDHELSENGENFSVGERQMLCLARALLRQSRVVVMDEATASIDLAKEQKLQATIRREFVDATVLTIAHRLATVLDSDRIMVLSDGRVVEFDTPNRLIQYEDGAFRELAKEAGCLGELVK</sequence>
<evidence type="ECO:0000313" key="13">
    <source>
        <dbReference type="EMBL" id="TMW69104.1"/>
    </source>
</evidence>
<protein>
    <submittedName>
        <fullName evidence="13">Uncharacterized protein</fullName>
    </submittedName>
</protein>
<evidence type="ECO:0000259" key="11">
    <source>
        <dbReference type="PROSITE" id="PS50893"/>
    </source>
</evidence>
<dbReference type="CDD" id="cd18579">
    <property type="entry name" value="ABC_6TM_ABCC_D1"/>
    <property type="match status" value="1"/>
</dbReference>
<feature type="transmembrane region" description="Helical" evidence="10">
    <location>
        <begin position="928"/>
        <end position="950"/>
    </location>
</feature>
<dbReference type="AlphaFoldDB" id="A0A8K1FQ68"/>
<evidence type="ECO:0000256" key="3">
    <source>
        <dbReference type="ARBA" id="ARBA00022448"/>
    </source>
</evidence>
<reference evidence="13" key="1">
    <citation type="submission" date="2019-03" db="EMBL/GenBank/DDBJ databases">
        <title>Long read genome sequence of the mycoparasitic Pythium oligandrum ATCC 38472 isolated from sugarbeet rhizosphere.</title>
        <authorList>
            <person name="Gaulin E."/>
        </authorList>
    </citation>
    <scope>NUCLEOTIDE SEQUENCE</scope>
    <source>
        <strain evidence="13">ATCC 38472_TT</strain>
    </source>
</reference>
<dbReference type="SUPFAM" id="SSF52540">
    <property type="entry name" value="P-loop containing nucleoside triphosphate hydrolases"/>
    <property type="match status" value="2"/>
</dbReference>
<feature type="transmembrane region" description="Helical" evidence="10">
    <location>
        <begin position="218"/>
        <end position="236"/>
    </location>
</feature>
<keyword evidence="8 10" id="KW-1133">Transmembrane helix</keyword>
<feature type="transmembrane region" description="Helical" evidence="10">
    <location>
        <begin position="743"/>
        <end position="769"/>
    </location>
</feature>
<feature type="domain" description="ABC transmembrane type-1" evidence="12">
    <location>
        <begin position="103"/>
        <end position="384"/>
    </location>
</feature>
<evidence type="ECO:0000259" key="12">
    <source>
        <dbReference type="PROSITE" id="PS50929"/>
    </source>
</evidence>
<dbReference type="PANTHER" id="PTHR24223">
    <property type="entry name" value="ATP-BINDING CASSETTE SUB-FAMILY C"/>
    <property type="match status" value="1"/>
</dbReference>
<dbReference type="PROSITE" id="PS00211">
    <property type="entry name" value="ABC_TRANSPORTER_1"/>
    <property type="match status" value="1"/>
</dbReference>
<feature type="transmembrane region" description="Helical" evidence="10">
    <location>
        <begin position="242"/>
        <end position="265"/>
    </location>
</feature>
<keyword evidence="14" id="KW-1185">Reference proteome</keyword>
<feature type="transmembrane region" description="Helical" evidence="10">
    <location>
        <begin position="818"/>
        <end position="839"/>
    </location>
</feature>
<evidence type="ECO:0000256" key="9">
    <source>
        <dbReference type="ARBA" id="ARBA00023136"/>
    </source>
</evidence>
<dbReference type="InterPro" id="IPR003439">
    <property type="entry name" value="ABC_transporter-like_ATP-bd"/>
</dbReference>
<dbReference type="InterPro" id="IPR003593">
    <property type="entry name" value="AAA+_ATPase"/>
</dbReference>
<dbReference type="FunFam" id="1.20.1560.10:FF:000003">
    <property type="entry name" value="ABC transporter C family member 10"/>
    <property type="match status" value="1"/>
</dbReference>
<evidence type="ECO:0000256" key="7">
    <source>
        <dbReference type="ARBA" id="ARBA00022840"/>
    </source>
</evidence>
<dbReference type="InterPro" id="IPR044726">
    <property type="entry name" value="ABCC_6TM_D2"/>
</dbReference>
<evidence type="ECO:0000313" key="14">
    <source>
        <dbReference type="Proteomes" id="UP000794436"/>
    </source>
</evidence>
<comment type="similarity">
    <text evidence="2">Belongs to the ABC transporter superfamily. ABCC family. Conjugate transporter (TC 3.A.1.208) subfamily.</text>
</comment>
<dbReference type="Proteomes" id="UP000794436">
    <property type="component" value="Unassembled WGS sequence"/>
</dbReference>
<gene>
    <name evidence="13" type="ORF">Poli38472_001260</name>
</gene>
<dbReference type="GO" id="GO:0005774">
    <property type="term" value="C:vacuolar membrane"/>
    <property type="evidence" value="ECO:0007669"/>
    <property type="project" value="UniProtKB-SubCell"/>
</dbReference>
<dbReference type="InterPro" id="IPR017871">
    <property type="entry name" value="ABC_transporter-like_CS"/>
</dbReference>
<keyword evidence="6" id="KW-0547">Nucleotide-binding</keyword>
<organism evidence="13 14">
    <name type="scientific">Pythium oligandrum</name>
    <name type="common">Mycoparasitic fungus</name>
    <dbReference type="NCBI Taxonomy" id="41045"/>
    <lineage>
        <taxon>Eukaryota</taxon>
        <taxon>Sar</taxon>
        <taxon>Stramenopiles</taxon>
        <taxon>Oomycota</taxon>
        <taxon>Peronosporomycetes</taxon>
        <taxon>Pythiales</taxon>
        <taxon>Pythiaceae</taxon>
        <taxon>Pythium</taxon>
    </lineage>
</organism>
<dbReference type="InterPro" id="IPR044746">
    <property type="entry name" value="ABCC_6TM_D1"/>
</dbReference>
<dbReference type="OrthoDB" id="6500128at2759"/>
<evidence type="ECO:0000256" key="1">
    <source>
        <dbReference type="ARBA" id="ARBA00004128"/>
    </source>
</evidence>
<dbReference type="Pfam" id="PF00005">
    <property type="entry name" value="ABC_tran"/>
    <property type="match status" value="2"/>
</dbReference>
<dbReference type="PROSITE" id="PS50929">
    <property type="entry name" value="ABC_TM1F"/>
    <property type="match status" value="2"/>
</dbReference>
<dbReference type="Gene3D" id="1.20.1560.10">
    <property type="entry name" value="ABC transporter type 1, transmembrane domain"/>
    <property type="match status" value="2"/>
</dbReference>
<dbReference type="CDD" id="cd18580">
    <property type="entry name" value="ABC_6TM_ABCC_D2"/>
    <property type="match status" value="1"/>
</dbReference>
<dbReference type="Pfam" id="PF00664">
    <property type="entry name" value="ABC_membrane"/>
    <property type="match status" value="2"/>
</dbReference>
<evidence type="ECO:0000256" key="10">
    <source>
        <dbReference type="SAM" id="Phobius"/>
    </source>
</evidence>
<feature type="domain" description="ABC transporter" evidence="11">
    <location>
        <begin position="1021"/>
        <end position="1255"/>
    </location>
</feature>
<accession>A0A8K1FQ68</accession>
<dbReference type="GO" id="GO:0140359">
    <property type="term" value="F:ABC-type transporter activity"/>
    <property type="evidence" value="ECO:0007669"/>
    <property type="project" value="InterPro"/>
</dbReference>
<feature type="domain" description="ABC transporter" evidence="11">
    <location>
        <begin position="419"/>
        <end position="652"/>
    </location>
</feature>
<dbReference type="SUPFAM" id="SSF90123">
    <property type="entry name" value="ABC transporter transmembrane region"/>
    <property type="match status" value="2"/>
</dbReference>
<comment type="caution">
    <text evidence="13">The sequence shown here is derived from an EMBL/GenBank/DDBJ whole genome shotgun (WGS) entry which is preliminary data.</text>
</comment>
<evidence type="ECO:0000256" key="6">
    <source>
        <dbReference type="ARBA" id="ARBA00022741"/>
    </source>
</evidence>
<dbReference type="GO" id="GO:0016887">
    <property type="term" value="F:ATP hydrolysis activity"/>
    <property type="evidence" value="ECO:0007669"/>
    <property type="project" value="InterPro"/>
</dbReference>
<evidence type="ECO:0000256" key="8">
    <source>
        <dbReference type="ARBA" id="ARBA00022989"/>
    </source>
</evidence>
<keyword evidence="7" id="KW-0067">ATP-binding</keyword>
<keyword evidence="5" id="KW-0677">Repeat</keyword>
<dbReference type="PROSITE" id="PS50893">
    <property type="entry name" value="ABC_TRANSPORTER_2"/>
    <property type="match status" value="2"/>
</dbReference>
<comment type="subcellular location">
    <subcellularLocation>
        <location evidence="1">Vacuole membrane</location>
        <topology evidence="1">Multi-pass membrane protein</topology>
    </subcellularLocation>
</comment>
<dbReference type="SMART" id="SM00382">
    <property type="entry name" value="AAA"/>
    <property type="match status" value="2"/>
</dbReference>
<evidence type="ECO:0000256" key="4">
    <source>
        <dbReference type="ARBA" id="ARBA00022692"/>
    </source>
</evidence>
<keyword evidence="3" id="KW-0813">Transport</keyword>
<dbReference type="CDD" id="cd03244">
    <property type="entry name" value="ABCC_MRP_domain2"/>
    <property type="match status" value="1"/>
</dbReference>
<dbReference type="EMBL" id="SPLM01000001">
    <property type="protein sequence ID" value="TMW69104.1"/>
    <property type="molecule type" value="Genomic_DNA"/>
</dbReference>
<dbReference type="FunFam" id="3.40.50.300:FF:000973">
    <property type="entry name" value="Multidrug resistance-associated protein 4"/>
    <property type="match status" value="1"/>
</dbReference>
<proteinExistence type="inferred from homology"/>
<dbReference type="FunFam" id="3.40.50.300:FF:000610">
    <property type="entry name" value="Multidrug resistance-associated ABC transporter"/>
    <property type="match status" value="1"/>
</dbReference>
<dbReference type="PANTHER" id="PTHR24223:SF443">
    <property type="entry name" value="MULTIDRUG-RESISTANCE LIKE PROTEIN 1, ISOFORM I"/>
    <property type="match status" value="1"/>
</dbReference>
<feature type="domain" description="ABC transmembrane type-1" evidence="12">
    <location>
        <begin position="702"/>
        <end position="985"/>
    </location>
</feature>
<keyword evidence="9 10" id="KW-0472">Membrane</keyword>
<dbReference type="InterPro" id="IPR036640">
    <property type="entry name" value="ABC1_TM_sf"/>
</dbReference>
<dbReference type="FunFam" id="1.20.1560.10:FF:000063">
    <property type="entry name" value="Multidrug resistance protein ABC transporter"/>
    <property type="match status" value="1"/>
</dbReference>